<dbReference type="EMBL" id="CAID01000009">
    <property type="protein sequence ID" value="CEF99189.1"/>
    <property type="molecule type" value="Genomic_DNA"/>
</dbReference>
<evidence type="ECO:0000256" key="3">
    <source>
        <dbReference type="ARBA" id="ARBA00023242"/>
    </source>
</evidence>
<evidence type="ECO:0000313" key="7">
    <source>
        <dbReference type="Proteomes" id="UP000009170"/>
    </source>
</evidence>
<keyword evidence="1 4" id="KW-0238">DNA-binding</keyword>
<evidence type="ECO:0000256" key="4">
    <source>
        <dbReference type="PROSITE-ProRule" id="PRU00108"/>
    </source>
</evidence>
<keyword evidence="3 4" id="KW-0539">Nucleus</keyword>
<comment type="subcellular location">
    <subcellularLocation>
        <location evidence="4">Nucleus</location>
    </subcellularLocation>
</comment>
<dbReference type="Gene3D" id="1.10.10.60">
    <property type="entry name" value="Homeodomain-like"/>
    <property type="match status" value="1"/>
</dbReference>
<gene>
    <name evidence="6" type="ORF">OT_ostta09g03790</name>
</gene>
<dbReference type="RefSeq" id="XP_003081371.2">
    <property type="nucleotide sequence ID" value="XM_003081323.2"/>
</dbReference>
<evidence type="ECO:0000256" key="1">
    <source>
        <dbReference type="ARBA" id="ARBA00023125"/>
    </source>
</evidence>
<keyword evidence="2 4" id="KW-0371">Homeobox</keyword>
<dbReference type="GO" id="GO:0006355">
    <property type="term" value="P:regulation of DNA-templated transcription"/>
    <property type="evidence" value="ECO:0007669"/>
    <property type="project" value="InterPro"/>
</dbReference>
<dbReference type="InterPro" id="IPR001356">
    <property type="entry name" value="HD"/>
</dbReference>
<dbReference type="InterPro" id="IPR009057">
    <property type="entry name" value="Homeodomain-like_sf"/>
</dbReference>
<protein>
    <submittedName>
        <fullName evidence="6">Homeobox KN domain</fullName>
    </submittedName>
</protein>
<dbReference type="InParanoid" id="A0A090MAP9"/>
<dbReference type="SUPFAM" id="SSF46689">
    <property type="entry name" value="Homeodomain-like"/>
    <property type="match status" value="1"/>
</dbReference>
<name>A0A090MAP9_OSTTA</name>
<dbReference type="GO" id="GO:0005634">
    <property type="term" value="C:nucleus"/>
    <property type="evidence" value="ECO:0007669"/>
    <property type="project" value="UniProtKB-SubCell"/>
</dbReference>
<dbReference type="GO" id="GO:0003677">
    <property type="term" value="F:DNA binding"/>
    <property type="evidence" value="ECO:0007669"/>
    <property type="project" value="UniProtKB-UniRule"/>
</dbReference>
<dbReference type="Pfam" id="PF05920">
    <property type="entry name" value="Homeobox_KN"/>
    <property type="match status" value="1"/>
</dbReference>
<dbReference type="OrthoDB" id="10056939at2759"/>
<proteinExistence type="predicted"/>
<evidence type="ECO:0000313" key="6">
    <source>
        <dbReference type="EMBL" id="CEF99189.1"/>
    </source>
</evidence>
<feature type="domain" description="Homeobox" evidence="5">
    <location>
        <begin position="118"/>
        <end position="181"/>
    </location>
</feature>
<evidence type="ECO:0000256" key="2">
    <source>
        <dbReference type="ARBA" id="ARBA00023155"/>
    </source>
</evidence>
<evidence type="ECO:0000259" key="5">
    <source>
        <dbReference type="PROSITE" id="PS50071"/>
    </source>
</evidence>
<dbReference type="InterPro" id="IPR050224">
    <property type="entry name" value="TALE_homeobox"/>
</dbReference>
<comment type="caution">
    <text evidence="6">The sequence shown here is derived from an EMBL/GenBank/DDBJ whole genome shotgun (WGS) entry which is preliminary data.</text>
</comment>
<dbReference type="CDD" id="cd00086">
    <property type="entry name" value="homeodomain"/>
    <property type="match status" value="1"/>
</dbReference>
<dbReference type="AlphaFoldDB" id="A0A090MAP9"/>
<reference evidence="7" key="1">
    <citation type="journal article" date="2006" name="Proc. Natl. Acad. Sci. U.S.A.">
        <title>Genome analysis of the smallest free-living eukaryote Ostreococcus tauri unveils many unique features.</title>
        <authorList>
            <person name="Derelle E."/>
            <person name="Ferraz C."/>
            <person name="Rombauts S."/>
            <person name="Rouze P."/>
            <person name="Worden A.Z."/>
            <person name="Robbens S."/>
            <person name="Partensky F."/>
            <person name="Degroeve S."/>
            <person name="Echeynie S."/>
            <person name="Cooke R."/>
            <person name="Saeys Y."/>
            <person name="Wuyts J."/>
            <person name="Jabbari K."/>
            <person name="Bowler C."/>
            <person name="Panaud O."/>
            <person name="Piegu B."/>
            <person name="Ball S.G."/>
            <person name="Ral J.-P."/>
            <person name="Bouget F.-Y."/>
            <person name="Piganeau G."/>
            <person name="De Baets B."/>
            <person name="Picard A."/>
            <person name="Delseny M."/>
            <person name="Demaille J."/>
            <person name="Van de Peer Y."/>
            <person name="Moreau H."/>
        </authorList>
    </citation>
    <scope>NUCLEOTIDE SEQUENCE [LARGE SCALE GENOMIC DNA]</scope>
    <source>
        <strain evidence="7">OTTH 0595 / CCAP 157/2 / RCC745</strain>
    </source>
</reference>
<dbReference type="PANTHER" id="PTHR11850">
    <property type="entry name" value="HOMEOBOX PROTEIN TRANSCRIPTION FACTORS"/>
    <property type="match status" value="1"/>
</dbReference>
<feature type="DNA-binding region" description="Homeobox" evidence="4">
    <location>
        <begin position="120"/>
        <end position="182"/>
    </location>
</feature>
<dbReference type="KEGG" id="ota:OT_ostta09g03790"/>
<accession>A0A090MAP9</accession>
<dbReference type="GeneID" id="9831797"/>
<dbReference type="InterPro" id="IPR008422">
    <property type="entry name" value="KN_HD"/>
</dbReference>
<dbReference type="Proteomes" id="UP000009170">
    <property type="component" value="Unassembled WGS sequence"/>
</dbReference>
<organism evidence="6 7">
    <name type="scientific">Ostreococcus tauri</name>
    <name type="common">Marine green alga</name>
    <dbReference type="NCBI Taxonomy" id="70448"/>
    <lineage>
        <taxon>Eukaryota</taxon>
        <taxon>Viridiplantae</taxon>
        <taxon>Chlorophyta</taxon>
        <taxon>Mamiellophyceae</taxon>
        <taxon>Mamiellales</taxon>
        <taxon>Bathycoccaceae</taxon>
        <taxon>Ostreococcus</taxon>
    </lineage>
</organism>
<sequence length="194" mass="22053">MATGDGGRRAGRWRKSVLTSREDGASAAGAIRASRERVRERARARAMGVDGSLSDSVDAREVRFERAFDDVEARFDGLKRRLEWPRSLGREGIALNARAGVREMFARARLHRDKTRQVRRAKNRKLSGNDAQRALRMWILDHFDDPFPTLAEKKRLAKKVGLKVAAVSNFFINARVRFWKPLVLQLAAEIERGD</sequence>
<dbReference type="SMART" id="SM00389">
    <property type="entry name" value="HOX"/>
    <property type="match status" value="1"/>
</dbReference>
<keyword evidence="7" id="KW-1185">Reference proteome</keyword>
<reference evidence="6 7" key="2">
    <citation type="journal article" date="2014" name="BMC Genomics">
        <title>An improved genome of the model marine alga Ostreococcus tauri unfolds by assessing Illumina de novo assemblies.</title>
        <authorList>
            <person name="Blanc-Mathieu R."/>
            <person name="Verhelst B."/>
            <person name="Derelle E."/>
            <person name="Rombauts S."/>
            <person name="Bouget F.Y."/>
            <person name="Carre I."/>
            <person name="Chateau A."/>
            <person name="Eyre-Walker A."/>
            <person name="Grimsley N."/>
            <person name="Moreau H."/>
            <person name="Piegu B."/>
            <person name="Rivals E."/>
            <person name="Schackwitz W."/>
            <person name="Van de Peer Y."/>
            <person name="Piganeau G."/>
        </authorList>
    </citation>
    <scope>NUCLEOTIDE SEQUENCE [LARGE SCALE GENOMIC DNA]</scope>
    <source>
        <strain evidence="7">OTTH 0595 / CCAP 157/2 / RCC745</strain>
    </source>
</reference>
<dbReference type="PROSITE" id="PS50071">
    <property type="entry name" value="HOMEOBOX_2"/>
    <property type="match status" value="1"/>
</dbReference>
<dbReference type="STRING" id="70448.A0A090MAP9"/>